<dbReference type="PANTHER" id="PTHR42951">
    <property type="entry name" value="METALLO-BETA-LACTAMASE DOMAIN-CONTAINING"/>
    <property type="match status" value="1"/>
</dbReference>
<dbReference type="EMBL" id="VUNS01000044">
    <property type="protein sequence ID" value="MST99642.1"/>
    <property type="molecule type" value="Genomic_DNA"/>
</dbReference>
<sequence>MYELIRAGERSWYIDCPAKIGICLLDGADVCLIDSGNDRDAGKRALRILEGEGWRLRAVVNTHSHADHIGGNRFLQERTGCRVFAPRIEGAFTRDPLLEPSFLYGGCPPAELRNKFLLAQPSDVSTFGDPAFPWELEPVPLPGHSFDMTGFRTPDGTVFLADCVSSGAVLAKYRIPFIYDFDAWFRTLDAVEAMESPCFVPSHAPAGPDIRPLVAENRRAVTELLDTILARLDSPASFEELLMRLYDGFGLRLDFNQYVLAGGTLRSALSCLAGAGRVRAAFDGNRLLWRAAGD</sequence>
<name>A0A844G9X1_9BACT</name>
<comment type="caution">
    <text evidence="2">The sequence shown here is derived from an EMBL/GenBank/DDBJ whole genome shotgun (WGS) entry which is preliminary data.</text>
</comment>
<dbReference type="InterPro" id="IPR036866">
    <property type="entry name" value="RibonucZ/Hydroxyglut_hydro"/>
</dbReference>
<dbReference type="CDD" id="cd07743">
    <property type="entry name" value="metallo-hydrolase-like_MBL-fold"/>
    <property type="match status" value="1"/>
</dbReference>
<dbReference type="InterPro" id="IPR050855">
    <property type="entry name" value="NDM-1-like"/>
</dbReference>
<feature type="domain" description="Metallo-beta-lactamase" evidence="1">
    <location>
        <begin position="19"/>
        <end position="203"/>
    </location>
</feature>
<evidence type="ECO:0000313" key="2">
    <source>
        <dbReference type="EMBL" id="MST99642.1"/>
    </source>
</evidence>
<keyword evidence="3" id="KW-1185">Reference proteome</keyword>
<reference evidence="2 3" key="1">
    <citation type="submission" date="2019-08" db="EMBL/GenBank/DDBJ databases">
        <title>In-depth cultivation of the pig gut microbiome towards novel bacterial diversity and tailored functional studies.</title>
        <authorList>
            <person name="Wylensek D."/>
            <person name="Hitch T.C.A."/>
            <person name="Clavel T."/>
        </authorList>
    </citation>
    <scope>NUCLEOTIDE SEQUENCE [LARGE SCALE GENOMIC DNA]</scope>
    <source>
        <strain evidence="2 3">BBE-744-WT-12</strain>
    </source>
</reference>
<organism evidence="2 3">
    <name type="scientific">Victivallis lenta</name>
    <dbReference type="NCBI Taxonomy" id="2606640"/>
    <lineage>
        <taxon>Bacteria</taxon>
        <taxon>Pseudomonadati</taxon>
        <taxon>Lentisphaerota</taxon>
        <taxon>Lentisphaeria</taxon>
        <taxon>Victivallales</taxon>
        <taxon>Victivallaceae</taxon>
        <taxon>Victivallis</taxon>
    </lineage>
</organism>
<dbReference type="Gene3D" id="3.60.15.10">
    <property type="entry name" value="Ribonuclease Z/Hydroxyacylglutathione hydrolase-like"/>
    <property type="match status" value="1"/>
</dbReference>
<dbReference type="SUPFAM" id="SSF56281">
    <property type="entry name" value="Metallo-hydrolase/oxidoreductase"/>
    <property type="match status" value="1"/>
</dbReference>
<gene>
    <name evidence="2" type="ORF">FYJ85_21670</name>
</gene>
<dbReference type="AlphaFoldDB" id="A0A844G9X1"/>
<evidence type="ECO:0000259" key="1">
    <source>
        <dbReference type="SMART" id="SM00849"/>
    </source>
</evidence>
<dbReference type="GO" id="GO:0016787">
    <property type="term" value="F:hydrolase activity"/>
    <property type="evidence" value="ECO:0007669"/>
    <property type="project" value="UniProtKB-KW"/>
</dbReference>
<keyword evidence="2" id="KW-0378">Hydrolase</keyword>
<protein>
    <submittedName>
        <fullName evidence="2">MBL fold metallo-hydrolase</fullName>
    </submittedName>
</protein>
<dbReference type="InterPro" id="IPR001279">
    <property type="entry name" value="Metallo-B-lactamas"/>
</dbReference>
<dbReference type="RefSeq" id="WP_154420808.1">
    <property type="nucleotide sequence ID" value="NZ_VUNS01000044.1"/>
</dbReference>
<proteinExistence type="predicted"/>
<dbReference type="SMART" id="SM00849">
    <property type="entry name" value="Lactamase_B"/>
    <property type="match status" value="1"/>
</dbReference>
<dbReference type="Proteomes" id="UP000435649">
    <property type="component" value="Unassembled WGS sequence"/>
</dbReference>
<accession>A0A844G9X1</accession>
<dbReference type="Pfam" id="PF00753">
    <property type="entry name" value="Lactamase_B"/>
    <property type="match status" value="1"/>
</dbReference>
<dbReference type="PANTHER" id="PTHR42951:SF14">
    <property type="entry name" value="METALLO-BETA-LACTAMASE SUPERFAMILY PROTEIN"/>
    <property type="match status" value="1"/>
</dbReference>
<evidence type="ECO:0000313" key="3">
    <source>
        <dbReference type="Proteomes" id="UP000435649"/>
    </source>
</evidence>